<evidence type="ECO:0000256" key="7">
    <source>
        <dbReference type="ARBA" id="ARBA00019373"/>
    </source>
</evidence>
<feature type="transmembrane region" description="Helical" evidence="19">
    <location>
        <begin position="80"/>
        <end position="102"/>
    </location>
</feature>
<dbReference type="PANTHER" id="PTHR46382:SF1">
    <property type="entry name" value="PHOSPHATIDATE CYTIDYLYLTRANSFERASE"/>
    <property type="match status" value="1"/>
</dbReference>
<comment type="pathway">
    <text evidence="4">Lipid metabolism.</text>
</comment>
<protein>
    <recommendedName>
        <fullName evidence="7 18">Phosphatidate cytidylyltransferase</fullName>
        <ecNumber evidence="6 18">2.7.7.41</ecNumber>
    </recommendedName>
</protein>
<evidence type="ECO:0000256" key="8">
    <source>
        <dbReference type="ARBA" id="ARBA00022475"/>
    </source>
</evidence>
<keyword evidence="17" id="KW-1208">Phospholipid metabolism</keyword>
<evidence type="ECO:0000256" key="3">
    <source>
        <dbReference type="ARBA" id="ARBA00005119"/>
    </source>
</evidence>
<organism evidence="20 21">
    <name type="scientific">Thorsellia kenyensis</name>
    <dbReference type="NCBI Taxonomy" id="1549888"/>
    <lineage>
        <taxon>Bacteria</taxon>
        <taxon>Pseudomonadati</taxon>
        <taxon>Pseudomonadota</taxon>
        <taxon>Gammaproteobacteria</taxon>
        <taxon>Enterobacterales</taxon>
        <taxon>Thorselliaceae</taxon>
        <taxon>Thorsellia</taxon>
    </lineage>
</organism>
<evidence type="ECO:0000256" key="6">
    <source>
        <dbReference type="ARBA" id="ARBA00012487"/>
    </source>
</evidence>
<keyword evidence="21" id="KW-1185">Reference proteome</keyword>
<keyword evidence="11 18" id="KW-0812">Transmembrane</keyword>
<keyword evidence="14" id="KW-0443">Lipid metabolism</keyword>
<dbReference type="RefSeq" id="WP_385877184.1">
    <property type="nucleotide sequence ID" value="NZ_JBHLXE010000090.1"/>
</dbReference>
<evidence type="ECO:0000256" key="4">
    <source>
        <dbReference type="ARBA" id="ARBA00005189"/>
    </source>
</evidence>
<evidence type="ECO:0000256" key="19">
    <source>
        <dbReference type="SAM" id="Phobius"/>
    </source>
</evidence>
<keyword evidence="10 18" id="KW-0808">Transferase</keyword>
<dbReference type="Proteomes" id="UP001589758">
    <property type="component" value="Unassembled WGS sequence"/>
</dbReference>
<evidence type="ECO:0000256" key="9">
    <source>
        <dbReference type="ARBA" id="ARBA00022516"/>
    </source>
</evidence>
<accession>A0ABV6CAR8</accession>
<keyword evidence="9" id="KW-0444">Lipid biosynthesis</keyword>
<comment type="caution">
    <text evidence="20">The sequence shown here is derived from an EMBL/GenBank/DDBJ whole genome shotgun (WGS) entry which is preliminary data.</text>
</comment>
<gene>
    <name evidence="20" type="ORF">ACFFIT_08255</name>
</gene>
<feature type="transmembrane region" description="Helical" evidence="19">
    <location>
        <begin position="182"/>
        <end position="203"/>
    </location>
</feature>
<evidence type="ECO:0000256" key="10">
    <source>
        <dbReference type="ARBA" id="ARBA00022679"/>
    </source>
</evidence>
<evidence type="ECO:0000256" key="16">
    <source>
        <dbReference type="ARBA" id="ARBA00023209"/>
    </source>
</evidence>
<comment type="pathway">
    <text evidence="3 18">Phospholipid metabolism; CDP-diacylglycerol biosynthesis; CDP-diacylglycerol from sn-glycerol 3-phosphate: step 3/3.</text>
</comment>
<evidence type="ECO:0000256" key="11">
    <source>
        <dbReference type="ARBA" id="ARBA00022692"/>
    </source>
</evidence>
<evidence type="ECO:0000256" key="5">
    <source>
        <dbReference type="ARBA" id="ARBA00010185"/>
    </source>
</evidence>
<dbReference type="EC" id="2.7.7.41" evidence="6 18"/>
<evidence type="ECO:0000256" key="17">
    <source>
        <dbReference type="ARBA" id="ARBA00023264"/>
    </source>
</evidence>
<keyword evidence="8" id="KW-1003">Cell membrane</keyword>
<evidence type="ECO:0000313" key="21">
    <source>
        <dbReference type="Proteomes" id="UP001589758"/>
    </source>
</evidence>
<feature type="transmembrane region" description="Helical" evidence="19">
    <location>
        <begin position="141"/>
        <end position="161"/>
    </location>
</feature>
<feature type="transmembrane region" description="Helical" evidence="19">
    <location>
        <begin position="5"/>
        <end position="21"/>
    </location>
</feature>
<feature type="transmembrane region" description="Helical" evidence="19">
    <location>
        <begin position="114"/>
        <end position="135"/>
    </location>
</feature>
<keyword evidence="12 18" id="KW-0548">Nucleotidyltransferase</keyword>
<evidence type="ECO:0000313" key="20">
    <source>
        <dbReference type="EMBL" id="MFC0180069.1"/>
    </source>
</evidence>
<comment type="catalytic activity">
    <reaction evidence="1 18">
        <text>a 1,2-diacyl-sn-glycero-3-phosphate + CTP + H(+) = a CDP-1,2-diacyl-sn-glycerol + diphosphate</text>
        <dbReference type="Rhea" id="RHEA:16229"/>
        <dbReference type="ChEBI" id="CHEBI:15378"/>
        <dbReference type="ChEBI" id="CHEBI:33019"/>
        <dbReference type="ChEBI" id="CHEBI:37563"/>
        <dbReference type="ChEBI" id="CHEBI:58332"/>
        <dbReference type="ChEBI" id="CHEBI:58608"/>
        <dbReference type="EC" id="2.7.7.41"/>
    </reaction>
</comment>
<evidence type="ECO:0000256" key="15">
    <source>
        <dbReference type="ARBA" id="ARBA00023136"/>
    </source>
</evidence>
<feature type="transmembrane region" description="Helical" evidence="19">
    <location>
        <begin position="27"/>
        <end position="44"/>
    </location>
</feature>
<evidence type="ECO:0000256" key="2">
    <source>
        <dbReference type="ARBA" id="ARBA00004651"/>
    </source>
</evidence>
<feature type="transmembrane region" description="Helical" evidence="19">
    <location>
        <begin position="209"/>
        <end position="228"/>
    </location>
</feature>
<dbReference type="PANTHER" id="PTHR46382">
    <property type="entry name" value="PHOSPHATIDATE CYTIDYLYLTRANSFERASE"/>
    <property type="match status" value="1"/>
</dbReference>
<dbReference type="InterPro" id="IPR000374">
    <property type="entry name" value="PC_trans"/>
</dbReference>
<evidence type="ECO:0000256" key="1">
    <source>
        <dbReference type="ARBA" id="ARBA00001698"/>
    </source>
</evidence>
<dbReference type="EMBL" id="JBHLXE010000090">
    <property type="protein sequence ID" value="MFC0180069.1"/>
    <property type="molecule type" value="Genomic_DNA"/>
</dbReference>
<evidence type="ECO:0000256" key="14">
    <source>
        <dbReference type="ARBA" id="ARBA00023098"/>
    </source>
</evidence>
<keyword evidence="13 19" id="KW-1133">Transmembrane helix</keyword>
<proteinExistence type="inferred from homology"/>
<name>A0ABV6CAR8_9GAMM</name>
<reference evidence="20 21" key="1">
    <citation type="submission" date="2024-09" db="EMBL/GenBank/DDBJ databases">
        <authorList>
            <person name="Sun Q."/>
            <person name="Mori K."/>
        </authorList>
    </citation>
    <scope>NUCLEOTIDE SEQUENCE [LARGE SCALE GENOMIC DNA]</scope>
    <source>
        <strain evidence="20 21">CCM 8545</strain>
    </source>
</reference>
<comment type="subcellular location">
    <subcellularLocation>
        <location evidence="2">Cell membrane</location>
        <topology evidence="2">Multi-pass membrane protein</topology>
    </subcellularLocation>
</comment>
<evidence type="ECO:0000256" key="13">
    <source>
        <dbReference type="ARBA" id="ARBA00022989"/>
    </source>
</evidence>
<sequence>MFKQRLISSLILIPIAILSLFYFKEIWFTAMLAMIGGLAVWEWSRMMKLDDPRLRIFLGGLFTASVILIAVVLNPTQKALVNHMILSISVGWWIAAIGLVLTYPKSSMVWEHGYLLKVLFIFFILLPFIVAMVELRDKSPWWVLYVLVLVWTSDTGAYLVGKKWGKHKMAPKVSPGKTWQGFAGAIVLSSLLPISVSVLYPQFIEIKPIIFVLISLITVIVSVFGDLAESMFKRNGGIKDSSNLIPGHGGVLDRIDSLTAAVPIFFVLFQYIHNLAA</sequence>
<keyword evidence="16" id="KW-0594">Phospholipid biosynthesis</keyword>
<feature type="transmembrane region" description="Helical" evidence="19">
    <location>
        <begin position="56"/>
        <end position="74"/>
    </location>
</feature>
<keyword evidence="15 19" id="KW-0472">Membrane</keyword>
<evidence type="ECO:0000256" key="18">
    <source>
        <dbReference type="RuleBase" id="RU003938"/>
    </source>
</evidence>
<evidence type="ECO:0000256" key="12">
    <source>
        <dbReference type="ARBA" id="ARBA00022695"/>
    </source>
</evidence>
<dbReference type="GO" id="GO:0004605">
    <property type="term" value="F:phosphatidate cytidylyltransferase activity"/>
    <property type="evidence" value="ECO:0007669"/>
    <property type="project" value="UniProtKB-EC"/>
</dbReference>
<dbReference type="PROSITE" id="PS01315">
    <property type="entry name" value="CDS"/>
    <property type="match status" value="1"/>
</dbReference>
<dbReference type="Pfam" id="PF01148">
    <property type="entry name" value="CTP_transf_1"/>
    <property type="match status" value="1"/>
</dbReference>
<comment type="similarity">
    <text evidence="5 18">Belongs to the CDS family.</text>
</comment>